<dbReference type="AlphaFoldDB" id="A0A4R0K6S4"/>
<dbReference type="Gene3D" id="1.10.10.10">
    <property type="entry name" value="Winged helix-like DNA-binding domain superfamily/Winged helix DNA-binding domain"/>
    <property type="match status" value="1"/>
</dbReference>
<dbReference type="InterPro" id="IPR011990">
    <property type="entry name" value="TPR-like_helical_dom_sf"/>
</dbReference>
<evidence type="ECO:0000256" key="4">
    <source>
        <dbReference type="ARBA" id="ARBA00023163"/>
    </source>
</evidence>
<dbReference type="InterPro" id="IPR001867">
    <property type="entry name" value="OmpR/PhoB-type_DNA-bd"/>
</dbReference>
<dbReference type="PRINTS" id="PR00364">
    <property type="entry name" value="DISEASERSIST"/>
</dbReference>
<feature type="DNA-binding region" description="OmpR/PhoB-type" evidence="5">
    <location>
        <begin position="1"/>
        <end position="90"/>
    </location>
</feature>
<dbReference type="Gene3D" id="1.25.40.10">
    <property type="entry name" value="Tetratricopeptide repeat domain"/>
    <property type="match status" value="3"/>
</dbReference>
<evidence type="ECO:0000256" key="5">
    <source>
        <dbReference type="PROSITE-ProRule" id="PRU01091"/>
    </source>
</evidence>
<keyword evidence="2" id="KW-0805">Transcription regulation</keyword>
<evidence type="ECO:0000256" key="3">
    <source>
        <dbReference type="ARBA" id="ARBA00023125"/>
    </source>
</evidence>
<feature type="domain" description="OmpR/PhoB-type" evidence="6">
    <location>
        <begin position="1"/>
        <end position="90"/>
    </location>
</feature>
<dbReference type="OrthoDB" id="4326794at2"/>
<keyword evidence="3 5" id="KW-0238">DNA-binding</keyword>
<dbReference type="SUPFAM" id="SSF46894">
    <property type="entry name" value="C-terminal effector domain of the bipartite response regulators"/>
    <property type="match status" value="1"/>
</dbReference>
<evidence type="ECO:0000313" key="7">
    <source>
        <dbReference type="EMBL" id="TCC55100.1"/>
    </source>
</evidence>
<dbReference type="GO" id="GO:0006355">
    <property type="term" value="P:regulation of DNA-templated transcription"/>
    <property type="evidence" value="ECO:0007669"/>
    <property type="project" value="InterPro"/>
</dbReference>
<keyword evidence="8" id="KW-1185">Reference proteome</keyword>
<dbReference type="GO" id="GO:0000160">
    <property type="term" value="P:phosphorelay signal transduction system"/>
    <property type="evidence" value="ECO:0007669"/>
    <property type="project" value="InterPro"/>
</dbReference>
<accession>A0A4R0K6S4</accession>
<sequence>MEFRILGPLEIVVDGRPVPTPAPRLCTLLTTLLLRPHRVVPVGELIDRLWAGETLPANPTSSIHTYVRRLRAIVGSHVLQTSPGGYLLAAEAADLVAFRSYLAKAADDPARKIEHLQRALDQWRGEPLAVEHHYAVGLVEERLTALEQYYDARLAQGDHADLLPELRESSAKEPLRERFSAQLMIALYRCGRQAEALSAYDEIAQRLVDQFGLDPSDELRELRQSILTSALDESSPPSGDWTRQNQLPLDIRTLVGRDDLINDVVKLAAQTSGVPIVVLTGTPGVGKTALAVRVAHQLASSFTDGLWFVRLRGASDQPRRPDDVLVDLLRSSGVDPRAIPDDLDARAAAFRARLAGRRVLLVLDDARDAAQVRPLLPGTPGSAILITSRSTLGGLVALEGATSLSVGTLAPDDGASLVTSLLSRRDTVGLDDAVAELVAMCAGLPLALRIAGAVATHGSVAGLVSRMRVAGTLPLLTIDNDTAVSAAFTTSYDLLEPAVQRGFRLLSLFPGPEFGEGAAEALIGRHHADVLARLESAGLLQPVGRGRYVMHDLVKEYGVHLGTPELEAWNALCAWYIGTADFAVHSLLPTAVRLPVTSYQRVPVDDPTDWLESELVNIEAVATRALVVGPPDTAWLLADIPRPYLYQHSLTDLWRKLVELGVTSAPDDPLARGAMEHALGVLARITGDAESATVHGEKAIGLYRSGGFVLGEAALLCNLGLASNDQGQLRKSADLLAAGIELFRSIGEVDRLPIALLNQSLNYLHLGRFRDTIECATECLALTAAGDSPVVRVNRAAAYLDLGRYDEAAADLASPPDGSRLDLIAWKLQLAEFHRRLHDHATALQHASDALVDSLEVSSNYHECFSRLVIGEIHLHDADHAAARSYFELVDTAAGKSGYGTILADVHYWLAECTFREGRTALAHELAAAALTELQAVEYCVGTYHAHDLLARCDAALGRDDDAALHAAAAARIHEETGYLPGW</sequence>
<evidence type="ECO:0000259" key="6">
    <source>
        <dbReference type="PROSITE" id="PS51755"/>
    </source>
</evidence>
<comment type="similarity">
    <text evidence="1">Belongs to the AfsR/DnrI/RedD regulatory family.</text>
</comment>
<dbReference type="SUPFAM" id="SSF52540">
    <property type="entry name" value="P-loop containing nucleoside triphosphate hydrolases"/>
    <property type="match status" value="1"/>
</dbReference>
<dbReference type="Pfam" id="PF00486">
    <property type="entry name" value="Trans_reg_C"/>
    <property type="match status" value="1"/>
</dbReference>
<gene>
    <name evidence="7" type="ORF">E0H73_36495</name>
</gene>
<dbReference type="EMBL" id="SJKB01000016">
    <property type="protein sequence ID" value="TCC55100.1"/>
    <property type="molecule type" value="Genomic_DNA"/>
</dbReference>
<dbReference type="PANTHER" id="PTHR35807">
    <property type="entry name" value="TRANSCRIPTIONAL REGULATOR REDD-RELATED"/>
    <property type="match status" value="1"/>
</dbReference>
<dbReference type="SMART" id="SM01043">
    <property type="entry name" value="BTAD"/>
    <property type="match status" value="1"/>
</dbReference>
<dbReference type="CDD" id="cd15831">
    <property type="entry name" value="BTAD"/>
    <property type="match status" value="1"/>
</dbReference>
<reference evidence="7 8" key="1">
    <citation type="submission" date="2019-02" db="EMBL/GenBank/DDBJ databases">
        <title>Kribbella capetownensis sp. nov. and Kribbella speibonae sp. nov., isolated from soil.</title>
        <authorList>
            <person name="Curtis S.M."/>
            <person name="Norton I."/>
            <person name="Everest G.J."/>
            <person name="Meyers P.R."/>
        </authorList>
    </citation>
    <scope>NUCLEOTIDE SEQUENCE [LARGE SCALE GENOMIC DNA]</scope>
    <source>
        <strain evidence="7 8">NRRL B-24813</strain>
    </source>
</reference>
<evidence type="ECO:0000313" key="8">
    <source>
        <dbReference type="Proteomes" id="UP000291144"/>
    </source>
</evidence>
<dbReference type="InterPro" id="IPR051677">
    <property type="entry name" value="AfsR-DnrI-RedD_regulator"/>
</dbReference>
<dbReference type="PANTHER" id="PTHR35807:SF1">
    <property type="entry name" value="TRANSCRIPTIONAL REGULATOR REDD"/>
    <property type="match status" value="1"/>
</dbReference>
<dbReference type="Pfam" id="PF00931">
    <property type="entry name" value="NB-ARC"/>
    <property type="match status" value="1"/>
</dbReference>
<proteinExistence type="inferred from homology"/>
<dbReference type="Gene3D" id="3.40.50.300">
    <property type="entry name" value="P-loop containing nucleotide triphosphate hydrolases"/>
    <property type="match status" value="1"/>
</dbReference>
<dbReference type="InterPro" id="IPR002182">
    <property type="entry name" value="NB-ARC"/>
</dbReference>
<dbReference type="InterPro" id="IPR027417">
    <property type="entry name" value="P-loop_NTPase"/>
</dbReference>
<dbReference type="GO" id="GO:0003677">
    <property type="term" value="F:DNA binding"/>
    <property type="evidence" value="ECO:0007669"/>
    <property type="project" value="UniProtKB-UniRule"/>
</dbReference>
<dbReference type="SUPFAM" id="SSF48452">
    <property type="entry name" value="TPR-like"/>
    <property type="match status" value="3"/>
</dbReference>
<dbReference type="InterPro" id="IPR005158">
    <property type="entry name" value="BTAD"/>
</dbReference>
<dbReference type="Proteomes" id="UP000291144">
    <property type="component" value="Unassembled WGS sequence"/>
</dbReference>
<dbReference type="RefSeq" id="WP_131364272.1">
    <property type="nucleotide sequence ID" value="NZ_SJKB01000016.1"/>
</dbReference>
<evidence type="ECO:0000256" key="1">
    <source>
        <dbReference type="ARBA" id="ARBA00005820"/>
    </source>
</evidence>
<dbReference type="InterPro" id="IPR016032">
    <property type="entry name" value="Sig_transdc_resp-reg_C-effctor"/>
</dbReference>
<name>A0A4R0K6S4_9ACTN</name>
<dbReference type="SMART" id="SM00862">
    <property type="entry name" value="Trans_reg_C"/>
    <property type="match status" value="1"/>
</dbReference>
<dbReference type="GO" id="GO:0043531">
    <property type="term" value="F:ADP binding"/>
    <property type="evidence" value="ECO:0007669"/>
    <property type="project" value="InterPro"/>
</dbReference>
<dbReference type="Pfam" id="PF03704">
    <property type="entry name" value="BTAD"/>
    <property type="match status" value="1"/>
</dbReference>
<keyword evidence="4" id="KW-0804">Transcription</keyword>
<dbReference type="InterPro" id="IPR036388">
    <property type="entry name" value="WH-like_DNA-bd_sf"/>
</dbReference>
<protein>
    <submittedName>
        <fullName evidence="7">NACHT domain-containing protein</fullName>
    </submittedName>
</protein>
<dbReference type="PROSITE" id="PS51755">
    <property type="entry name" value="OMPR_PHOB"/>
    <property type="match status" value="1"/>
</dbReference>
<evidence type="ECO:0000256" key="2">
    <source>
        <dbReference type="ARBA" id="ARBA00023015"/>
    </source>
</evidence>
<comment type="caution">
    <text evidence="7">The sequence shown here is derived from an EMBL/GenBank/DDBJ whole genome shotgun (WGS) entry which is preliminary data.</text>
</comment>
<organism evidence="7 8">
    <name type="scientific">Kribbella pittospori</name>
    <dbReference type="NCBI Taxonomy" id="722689"/>
    <lineage>
        <taxon>Bacteria</taxon>
        <taxon>Bacillati</taxon>
        <taxon>Actinomycetota</taxon>
        <taxon>Actinomycetes</taxon>
        <taxon>Propionibacteriales</taxon>
        <taxon>Kribbellaceae</taxon>
        <taxon>Kribbella</taxon>
    </lineage>
</organism>